<comment type="function">
    <text evidence="2">Component of the Mediator complex, a coactivator involved in the regulated transcription of nearly all RNA polymerase II-dependent genes. Mediator functions as a bridge to convey information from gene-specific regulatory proteins to the basal RNA polymerase II transcription machinery. Mediator is recruited to promoters by direct interactions with regulatory proteins and serves as a scaffold for the assembly of a functional preinitiation complex with RNA polymerase II and the general transcription factors.</text>
</comment>
<reference evidence="4 5" key="1">
    <citation type="submission" date="2024-03" db="EMBL/GenBank/DDBJ databases">
        <title>The genome assembly and annotation of the cricket Gryllus longicercus Weissman &amp; Gray.</title>
        <authorList>
            <person name="Szrajer S."/>
            <person name="Gray D."/>
            <person name="Ylla G."/>
        </authorList>
    </citation>
    <scope>NUCLEOTIDE SEQUENCE [LARGE SCALE GENOMIC DNA]</scope>
    <source>
        <strain evidence="4">DAG 2021-001</strain>
        <tissue evidence="4">Whole body minus gut</tissue>
    </source>
</reference>
<evidence type="ECO:0000259" key="3">
    <source>
        <dbReference type="Pfam" id="PF09606"/>
    </source>
</evidence>
<name>A0AAN9YUT0_9ORTH</name>
<comment type="subunit">
    <text evidence="2">Component of the Mediator complex.</text>
</comment>
<evidence type="ECO:0000256" key="2">
    <source>
        <dbReference type="RuleBase" id="RU364148"/>
    </source>
</evidence>
<dbReference type="Gene3D" id="1.10.246.20">
    <property type="entry name" value="Coactivator CBP, KIX domain"/>
    <property type="match status" value="2"/>
</dbReference>
<keyword evidence="2" id="KW-0804">Transcription</keyword>
<keyword evidence="2" id="KW-0805">Transcription regulation</keyword>
<dbReference type="InterPro" id="IPR019087">
    <property type="entry name" value="Med15_N"/>
</dbReference>
<dbReference type="GO" id="GO:0006355">
    <property type="term" value="P:regulation of DNA-templated transcription"/>
    <property type="evidence" value="ECO:0007669"/>
    <property type="project" value="InterPro"/>
</dbReference>
<feature type="domain" description="Mediator of RNA polymerase II transcription subunit 15 N-terminal" evidence="3">
    <location>
        <begin position="180"/>
        <end position="245"/>
    </location>
</feature>
<comment type="caution">
    <text evidence="4">The sequence shown here is derived from an EMBL/GenBank/DDBJ whole genome shotgun (WGS) entry which is preliminary data.</text>
</comment>
<evidence type="ECO:0000313" key="4">
    <source>
        <dbReference type="EMBL" id="KAK7790160.1"/>
    </source>
</evidence>
<keyword evidence="5" id="KW-1185">Reference proteome</keyword>
<dbReference type="Proteomes" id="UP001378592">
    <property type="component" value="Unassembled WGS sequence"/>
</dbReference>
<comment type="subcellular location">
    <subcellularLocation>
        <location evidence="2">Nucleus</location>
    </subcellularLocation>
</comment>
<sequence length="298" mass="33593">MVDGDKLCRIVVSLRSAHPHSCDVALNILISRAVTPGIWRTLFRPNSAHDGEEATHRSNINTQRNGMEMEQLIFEKAKSKGEYFMFIALLIQKIRECGIQMDIDLAGPSYADIEQPLVDPLAEIPGLAEQGPNRYECKGRRGLGELDLMSEVPVPSLRSGSMLTPGGRSLQSEKYNGEYTWKTPAFRKSIIAKFDEAMYRYGRPTSKNSMEMEQLLFEKAKSREDYSSFAGRVLLYIREMGTKRNDESSELPISDIRDLIPDPLGDYMAKRGHPRRVHYPPYCYSGLRGTPKKLLGGG</sequence>
<comment type="similarity">
    <text evidence="2">Belongs to the Mediator complex subunit 15 family.</text>
</comment>
<dbReference type="GO" id="GO:0003712">
    <property type="term" value="F:transcription coregulator activity"/>
    <property type="evidence" value="ECO:0007669"/>
    <property type="project" value="InterPro"/>
</dbReference>
<keyword evidence="1 2" id="KW-0539">Nucleus</keyword>
<dbReference type="Pfam" id="PF09606">
    <property type="entry name" value="Med15_N"/>
    <property type="match status" value="2"/>
</dbReference>
<dbReference type="AlphaFoldDB" id="A0AAN9YUT0"/>
<organism evidence="4 5">
    <name type="scientific">Gryllus longicercus</name>
    <dbReference type="NCBI Taxonomy" id="2509291"/>
    <lineage>
        <taxon>Eukaryota</taxon>
        <taxon>Metazoa</taxon>
        <taxon>Ecdysozoa</taxon>
        <taxon>Arthropoda</taxon>
        <taxon>Hexapoda</taxon>
        <taxon>Insecta</taxon>
        <taxon>Pterygota</taxon>
        <taxon>Neoptera</taxon>
        <taxon>Polyneoptera</taxon>
        <taxon>Orthoptera</taxon>
        <taxon>Ensifera</taxon>
        <taxon>Gryllidea</taxon>
        <taxon>Grylloidea</taxon>
        <taxon>Gryllidae</taxon>
        <taxon>Gryllinae</taxon>
        <taxon>Gryllus</taxon>
    </lineage>
</organism>
<proteinExistence type="inferred from homology"/>
<protein>
    <recommendedName>
        <fullName evidence="2">Mediator of RNA polymerase II transcription subunit 15</fullName>
    </recommendedName>
    <alternativeName>
        <fullName evidence="2">Mediator complex subunit 15</fullName>
    </alternativeName>
</protein>
<evidence type="ECO:0000313" key="5">
    <source>
        <dbReference type="Proteomes" id="UP001378592"/>
    </source>
</evidence>
<evidence type="ECO:0000256" key="1">
    <source>
        <dbReference type="ARBA" id="ARBA00023242"/>
    </source>
</evidence>
<feature type="domain" description="Mediator of RNA polymerase II transcription subunit 15 N-terminal" evidence="3">
    <location>
        <begin position="39"/>
        <end position="97"/>
    </location>
</feature>
<dbReference type="GO" id="GO:0005634">
    <property type="term" value="C:nucleus"/>
    <property type="evidence" value="ECO:0007669"/>
    <property type="project" value="UniProtKB-SubCell"/>
</dbReference>
<accession>A0AAN9YUT0</accession>
<keyword evidence="2" id="KW-0010">Activator</keyword>
<gene>
    <name evidence="2" type="primary">MED15</name>
    <name evidence="4" type="ORF">R5R35_002630</name>
</gene>
<dbReference type="EMBL" id="JAZDUA010000658">
    <property type="protein sequence ID" value="KAK7790160.1"/>
    <property type="molecule type" value="Genomic_DNA"/>
</dbReference>
<dbReference type="InterPro" id="IPR036529">
    <property type="entry name" value="KIX_dom_sf"/>
</dbReference>